<dbReference type="Proteomes" id="UP000294947">
    <property type="component" value="Unassembled WGS sequence"/>
</dbReference>
<dbReference type="CDD" id="cd01292">
    <property type="entry name" value="metallo-dependent_hydrolases"/>
    <property type="match status" value="1"/>
</dbReference>
<gene>
    <name evidence="3" type="ORF">E1288_06645</name>
</gene>
<evidence type="ECO:0000256" key="1">
    <source>
        <dbReference type="ARBA" id="ARBA00023239"/>
    </source>
</evidence>
<feature type="domain" description="Amidohydrolase-related" evidence="2">
    <location>
        <begin position="22"/>
        <end position="297"/>
    </location>
</feature>
<name>A0A4R4Z8J9_9PSEU</name>
<accession>A0A4R4Z8J9</accession>
<proteinExistence type="predicted"/>
<dbReference type="Gene3D" id="3.20.20.140">
    <property type="entry name" value="Metal-dependent hydrolases"/>
    <property type="match status" value="1"/>
</dbReference>
<dbReference type="InterPro" id="IPR032465">
    <property type="entry name" value="ACMSD"/>
</dbReference>
<dbReference type="PANTHER" id="PTHR21240">
    <property type="entry name" value="2-AMINO-3-CARBOXYLMUCONATE-6-SEMIALDEHYDE DECARBOXYLASE"/>
    <property type="match status" value="1"/>
</dbReference>
<organism evidence="3 4">
    <name type="scientific">Saccharopolyspora elongata</name>
    <dbReference type="NCBI Taxonomy" id="2530387"/>
    <lineage>
        <taxon>Bacteria</taxon>
        <taxon>Bacillati</taxon>
        <taxon>Actinomycetota</taxon>
        <taxon>Actinomycetes</taxon>
        <taxon>Pseudonocardiales</taxon>
        <taxon>Pseudonocardiaceae</taxon>
        <taxon>Saccharopolyspora</taxon>
    </lineage>
</organism>
<evidence type="ECO:0000259" key="2">
    <source>
        <dbReference type="Pfam" id="PF04909"/>
    </source>
</evidence>
<dbReference type="GO" id="GO:0016831">
    <property type="term" value="F:carboxy-lyase activity"/>
    <property type="evidence" value="ECO:0007669"/>
    <property type="project" value="InterPro"/>
</dbReference>
<dbReference type="Pfam" id="PF04909">
    <property type="entry name" value="Amidohydro_2"/>
    <property type="match status" value="1"/>
</dbReference>
<keyword evidence="1" id="KW-0456">Lyase</keyword>
<dbReference type="GO" id="GO:0005737">
    <property type="term" value="C:cytoplasm"/>
    <property type="evidence" value="ECO:0007669"/>
    <property type="project" value="TreeGrafter"/>
</dbReference>
<keyword evidence="3" id="KW-0378">Hydrolase</keyword>
<evidence type="ECO:0000313" key="3">
    <source>
        <dbReference type="EMBL" id="TDD54276.1"/>
    </source>
</evidence>
<dbReference type="EMBL" id="SMKW01000006">
    <property type="protein sequence ID" value="TDD54276.1"/>
    <property type="molecule type" value="Genomic_DNA"/>
</dbReference>
<dbReference type="SUPFAM" id="SSF51556">
    <property type="entry name" value="Metallo-dependent hydrolases"/>
    <property type="match status" value="1"/>
</dbReference>
<dbReference type="OrthoDB" id="5172791at2"/>
<dbReference type="InterPro" id="IPR032466">
    <property type="entry name" value="Metal_Hydrolase"/>
</dbReference>
<dbReference type="GO" id="GO:0019748">
    <property type="term" value="P:secondary metabolic process"/>
    <property type="evidence" value="ECO:0007669"/>
    <property type="project" value="TreeGrafter"/>
</dbReference>
<dbReference type="GO" id="GO:0016787">
    <property type="term" value="F:hydrolase activity"/>
    <property type="evidence" value="ECO:0007669"/>
    <property type="project" value="UniProtKB-KW"/>
</dbReference>
<keyword evidence="4" id="KW-1185">Reference proteome</keyword>
<reference evidence="3 4" key="1">
    <citation type="submission" date="2019-03" db="EMBL/GenBank/DDBJ databases">
        <title>Draft genome sequences of novel Actinobacteria.</title>
        <authorList>
            <person name="Sahin N."/>
            <person name="Ay H."/>
            <person name="Saygin H."/>
        </authorList>
    </citation>
    <scope>NUCLEOTIDE SEQUENCE [LARGE SCALE GENOMIC DNA]</scope>
    <source>
        <strain evidence="3 4">7K502</strain>
    </source>
</reference>
<dbReference type="InterPro" id="IPR006680">
    <property type="entry name" value="Amidohydro-rel"/>
</dbReference>
<sequence>MPPRSDADVPAWVAELGLPGLVDIHTHFLPERVLSKVWAYFDAASTNYGFEWPIHYRYAEEARIQALRDVGVTTFAPLVYAHRPDMAAWLTDWAIDFAGRTPDAVPTATIFPEPDVADYLAKALDAGARCVKVHVQVGAFDPRDELLDSAWGLLAEAGVPAVVHCGDGPRKGEHTGLDVFEGVLRRHPRLLAVLAHAGMPDYEVALDLVDRYPGVHLDTTMIGVAFTERIAPLPADWPARLAAHPDRIVLGTDFPNIPYPYAEQLAAIASWAEADDRLGADFLRAVLHGTPSRLLGLGT</sequence>
<dbReference type="PANTHER" id="PTHR21240:SF28">
    <property type="entry name" value="ISO-OROTATE DECARBOXYLASE (EUROFUNG)"/>
    <property type="match status" value="1"/>
</dbReference>
<protein>
    <submittedName>
        <fullName evidence="3">Amidohydrolase</fullName>
    </submittedName>
</protein>
<dbReference type="RefSeq" id="WP_132482300.1">
    <property type="nucleotide sequence ID" value="NZ_SMKW01000006.1"/>
</dbReference>
<comment type="caution">
    <text evidence="3">The sequence shown here is derived from an EMBL/GenBank/DDBJ whole genome shotgun (WGS) entry which is preliminary data.</text>
</comment>
<dbReference type="AlphaFoldDB" id="A0A4R4Z8J9"/>
<evidence type="ECO:0000313" key="4">
    <source>
        <dbReference type="Proteomes" id="UP000294947"/>
    </source>
</evidence>